<reference evidence="2 3" key="1">
    <citation type="journal article" date="2024" name="G3 (Bethesda)">
        <title>Genome assembly of Hibiscus sabdariffa L. provides insights into metabolisms of medicinal natural products.</title>
        <authorList>
            <person name="Kim T."/>
        </authorList>
    </citation>
    <scope>NUCLEOTIDE SEQUENCE [LARGE SCALE GENOMIC DNA]</scope>
    <source>
        <strain evidence="2">TK-2024</strain>
        <tissue evidence="2">Old leaves</tissue>
    </source>
</reference>
<name>A0ABR2TX22_9ROSI</name>
<accession>A0ABR2TX22</accession>
<keyword evidence="1" id="KW-1133">Transmembrane helix</keyword>
<proteinExistence type="predicted"/>
<keyword evidence="3" id="KW-1185">Reference proteome</keyword>
<feature type="transmembrane region" description="Helical" evidence="1">
    <location>
        <begin position="79"/>
        <end position="102"/>
    </location>
</feature>
<gene>
    <name evidence="2" type="ORF">V6N11_017116</name>
</gene>
<dbReference type="EMBL" id="JBBPBN010000004">
    <property type="protein sequence ID" value="KAK9042033.1"/>
    <property type="molecule type" value="Genomic_DNA"/>
</dbReference>
<protein>
    <submittedName>
        <fullName evidence="2">Uncharacterized protein</fullName>
    </submittedName>
</protein>
<comment type="caution">
    <text evidence="2">The sequence shown here is derived from an EMBL/GenBank/DDBJ whole genome shotgun (WGS) entry which is preliminary data.</text>
</comment>
<evidence type="ECO:0000313" key="2">
    <source>
        <dbReference type="EMBL" id="KAK9042033.1"/>
    </source>
</evidence>
<keyword evidence="1" id="KW-0812">Transmembrane</keyword>
<organism evidence="2 3">
    <name type="scientific">Hibiscus sabdariffa</name>
    <name type="common">roselle</name>
    <dbReference type="NCBI Taxonomy" id="183260"/>
    <lineage>
        <taxon>Eukaryota</taxon>
        <taxon>Viridiplantae</taxon>
        <taxon>Streptophyta</taxon>
        <taxon>Embryophyta</taxon>
        <taxon>Tracheophyta</taxon>
        <taxon>Spermatophyta</taxon>
        <taxon>Magnoliopsida</taxon>
        <taxon>eudicotyledons</taxon>
        <taxon>Gunneridae</taxon>
        <taxon>Pentapetalae</taxon>
        <taxon>rosids</taxon>
        <taxon>malvids</taxon>
        <taxon>Malvales</taxon>
        <taxon>Malvaceae</taxon>
        <taxon>Malvoideae</taxon>
        <taxon>Hibiscus</taxon>
    </lineage>
</organism>
<sequence>MFAGEGHGEGETNSFEHASHLSHTGFMDDKFTRNANIYIRESPLEHLFACPTLDLKFLQQFVILPDRQRKHAASELMRVIEMVNCGALVSILITLSYLILIIENRHSTFEIKLQLTIHAPPRLEPSLTDVHVQNGMDQSNNGLETETDLTESAGVVFASEEVPPVVEETAACDNEVMAGLVPVEIQPESSSNAGVSDVQAATIDDANDNGQLTCDKPSSSTNIHPMLTRGKRGIFKPKCFEMEKRRKKSRENIRTLDWTNRANSVKLSGYIKLDSEIII</sequence>
<dbReference type="Proteomes" id="UP001396334">
    <property type="component" value="Unassembled WGS sequence"/>
</dbReference>
<evidence type="ECO:0000313" key="3">
    <source>
        <dbReference type="Proteomes" id="UP001396334"/>
    </source>
</evidence>
<keyword evidence="1" id="KW-0472">Membrane</keyword>
<evidence type="ECO:0000256" key="1">
    <source>
        <dbReference type="SAM" id="Phobius"/>
    </source>
</evidence>